<dbReference type="AlphaFoldDB" id="A0A0H5QHJ9"/>
<accession>A0A0H5QHJ9</accession>
<dbReference type="EMBL" id="LN853236">
    <property type="protein sequence ID" value="CRY95367.1"/>
    <property type="molecule type" value="Genomic_DNA"/>
</dbReference>
<geneLocation type="plasmid" evidence="1">
    <name>pRGRH0607</name>
</geneLocation>
<protein>
    <submittedName>
        <fullName evidence="1">Uncharacterized protein</fullName>
    </submittedName>
</protein>
<reference evidence="1" key="2">
    <citation type="submission" date="2015-07" db="EMBL/GenBank/DDBJ databases">
        <title>Plasmids, circular viruses and viroids from rat gut.</title>
        <authorList>
            <person name="Jorgensen T.J."/>
            <person name="Hansen M.A."/>
            <person name="Xu Z."/>
            <person name="Tabak M.A."/>
            <person name="Sorensen S.J."/>
            <person name="Hansen L.H."/>
        </authorList>
    </citation>
    <scope>NUCLEOTIDE SEQUENCE</scope>
    <source>
        <plasmid evidence="1">pRGRH0607</plasmid>
    </source>
</reference>
<proteinExistence type="predicted"/>
<reference evidence="1" key="1">
    <citation type="submission" date="2015-06" db="EMBL/GenBank/DDBJ databases">
        <authorList>
            <person name="Joergensen T."/>
        </authorList>
    </citation>
    <scope>NUCLEOTIDE SEQUENCE</scope>
    <source>
        <plasmid evidence="1">pRGRH0607</plasmid>
    </source>
</reference>
<sequence>MSCGFELPDHQRGLRASGGGVPQGMRVETMILYSYSHCNEPLETRWVEDGIPDFFYTNEEAARQAILSLREEVGEAEWTPMRIERIEIEPMTDENVLILLNDGIAAILTAYEIVETVS</sequence>
<keyword evidence="1" id="KW-0614">Plasmid</keyword>
<evidence type="ECO:0000313" key="1">
    <source>
        <dbReference type="EMBL" id="CRY95367.1"/>
    </source>
</evidence>
<name>A0A0H5QHJ9_9ZZZZ</name>
<organism evidence="1">
    <name type="scientific">uncultured prokaryote</name>
    <dbReference type="NCBI Taxonomy" id="198431"/>
    <lineage>
        <taxon>unclassified sequences</taxon>
        <taxon>environmental samples</taxon>
    </lineage>
</organism>